<organism evidence="8">
    <name type="scientific">Hydatigena taeniaeformis</name>
    <name type="common">Feline tapeworm</name>
    <name type="synonym">Taenia taeniaeformis</name>
    <dbReference type="NCBI Taxonomy" id="6205"/>
    <lineage>
        <taxon>Eukaryota</taxon>
        <taxon>Metazoa</taxon>
        <taxon>Spiralia</taxon>
        <taxon>Lophotrochozoa</taxon>
        <taxon>Platyhelminthes</taxon>
        <taxon>Cestoda</taxon>
        <taxon>Eucestoda</taxon>
        <taxon>Cyclophyllidea</taxon>
        <taxon>Taeniidae</taxon>
        <taxon>Hydatigera</taxon>
    </lineage>
</organism>
<proteinExistence type="inferred from homology"/>
<evidence type="ECO:0000256" key="3">
    <source>
        <dbReference type="ARBA" id="ARBA00022676"/>
    </source>
</evidence>
<dbReference type="PANTHER" id="PTHR10176:SF3">
    <property type="entry name" value="GLYCOGEN [STARCH] SYNTHASE"/>
    <property type="match status" value="1"/>
</dbReference>
<dbReference type="GO" id="GO:0005978">
    <property type="term" value="P:glycogen biosynthetic process"/>
    <property type="evidence" value="ECO:0007669"/>
    <property type="project" value="UniProtKB-UniPathway"/>
</dbReference>
<comment type="pathway">
    <text evidence="1 7">Glycan biosynthesis; glycogen biosynthesis.</text>
</comment>
<dbReference type="STRING" id="6205.A0A0R3WY44"/>
<evidence type="ECO:0000256" key="2">
    <source>
        <dbReference type="ARBA" id="ARBA00010686"/>
    </source>
</evidence>
<dbReference type="GO" id="GO:0004373">
    <property type="term" value="F:alpha-1,4-glucan glucosyltransferase (UDP-glucose donor) activity"/>
    <property type="evidence" value="ECO:0007669"/>
    <property type="project" value="UniProtKB-EC"/>
</dbReference>
<dbReference type="EC" id="2.4.1.11" evidence="7"/>
<evidence type="ECO:0000256" key="6">
    <source>
        <dbReference type="ARBA" id="ARBA00047345"/>
    </source>
</evidence>
<dbReference type="Gene3D" id="3.40.50.2000">
    <property type="entry name" value="Glycogen Phosphorylase B"/>
    <property type="match status" value="1"/>
</dbReference>
<comment type="catalytic activity">
    <reaction evidence="6">
        <text>[(1-&gt;4)-alpha-D-glucosyl](n) + UDP-alpha-D-glucose = [(1-&gt;4)-alpha-D-glucosyl](n+1) + UDP + H(+)</text>
        <dbReference type="Rhea" id="RHEA:18549"/>
        <dbReference type="Rhea" id="RHEA-COMP:9584"/>
        <dbReference type="Rhea" id="RHEA-COMP:9587"/>
        <dbReference type="ChEBI" id="CHEBI:15378"/>
        <dbReference type="ChEBI" id="CHEBI:15444"/>
        <dbReference type="ChEBI" id="CHEBI:58223"/>
        <dbReference type="ChEBI" id="CHEBI:58885"/>
        <dbReference type="EC" id="2.4.1.11"/>
    </reaction>
    <physiologicalReaction direction="left-to-right" evidence="6">
        <dbReference type="Rhea" id="RHEA:18550"/>
    </physiologicalReaction>
</comment>
<dbReference type="GO" id="GO:0005737">
    <property type="term" value="C:cytoplasm"/>
    <property type="evidence" value="ECO:0007669"/>
    <property type="project" value="TreeGrafter"/>
</dbReference>
<protein>
    <recommendedName>
        <fullName evidence="7">Glycogen [starch] synthase</fullName>
        <ecNumber evidence="7">2.4.1.11</ecNumber>
    </recommendedName>
</protein>
<evidence type="ECO:0000256" key="5">
    <source>
        <dbReference type="ARBA" id="ARBA00023056"/>
    </source>
</evidence>
<keyword evidence="3 7" id="KW-0328">Glycosyltransferase</keyword>
<keyword evidence="5 7" id="KW-0320">Glycogen biosynthesis</keyword>
<dbReference type="InterPro" id="IPR008631">
    <property type="entry name" value="Glycogen_synth"/>
</dbReference>
<evidence type="ECO:0000256" key="1">
    <source>
        <dbReference type="ARBA" id="ARBA00004964"/>
    </source>
</evidence>
<evidence type="ECO:0000256" key="7">
    <source>
        <dbReference type="RuleBase" id="RU363104"/>
    </source>
</evidence>
<comment type="similarity">
    <text evidence="2 7">Belongs to the glycosyltransferase 3 family.</text>
</comment>
<sequence length="61" mass="7426">LKRCIYAAQRNNLPPICTHNVVQDNIDLVLCNLRRCRLFNNRYDRVKNYLDIELDDYLREE</sequence>
<keyword evidence="4 7" id="KW-0808">Transferase</keyword>
<dbReference type="PANTHER" id="PTHR10176">
    <property type="entry name" value="GLYCOGEN SYNTHASE"/>
    <property type="match status" value="1"/>
</dbReference>
<dbReference type="UniPathway" id="UPA00164"/>
<dbReference type="WBParaSite" id="TTAC_0000568401-mRNA-1">
    <property type="protein sequence ID" value="TTAC_0000568401-mRNA-1"/>
    <property type="gene ID" value="TTAC_0000568401"/>
</dbReference>
<accession>A0A0R3WY44</accession>
<dbReference type="Pfam" id="PF05693">
    <property type="entry name" value="Glycogen_syn"/>
    <property type="match status" value="1"/>
</dbReference>
<evidence type="ECO:0000256" key="4">
    <source>
        <dbReference type="ARBA" id="ARBA00022679"/>
    </source>
</evidence>
<name>A0A0R3WY44_HYDTA</name>
<reference evidence="8" key="1">
    <citation type="submission" date="2017-02" db="UniProtKB">
        <authorList>
            <consortium name="WormBaseParasite"/>
        </authorList>
    </citation>
    <scope>IDENTIFICATION</scope>
</reference>
<comment type="function">
    <text evidence="7">Transfers the glycosyl residue from UDP-Glc to the non-reducing end of alpha-1,4-glucan.</text>
</comment>
<evidence type="ECO:0000313" key="8">
    <source>
        <dbReference type="WBParaSite" id="TTAC_0000568401-mRNA-1"/>
    </source>
</evidence>
<dbReference type="AlphaFoldDB" id="A0A0R3WY44"/>